<sequence length="97" mass="10832">MFGSSKQLQAQQAHIARLEEEVRGLRGLVERLADRADVGPEELEELRAQLRPAFPPRVDELIAQDQLIAAIKEYRTATGAGLKEAKDVVEARRDGLR</sequence>
<dbReference type="GO" id="GO:0005840">
    <property type="term" value="C:ribosome"/>
    <property type="evidence" value="ECO:0007669"/>
    <property type="project" value="UniProtKB-KW"/>
</dbReference>
<reference evidence="4" key="1">
    <citation type="journal article" date="2019" name="Int. J. Syst. Evol. Microbiol.">
        <title>The Global Catalogue of Microorganisms (GCM) 10K type strain sequencing project: providing services to taxonomists for standard genome sequencing and annotation.</title>
        <authorList>
            <consortium name="The Broad Institute Genomics Platform"/>
            <consortium name="The Broad Institute Genome Sequencing Center for Infectious Disease"/>
            <person name="Wu L."/>
            <person name="Ma J."/>
        </authorList>
    </citation>
    <scope>NUCLEOTIDE SEQUENCE [LARGE SCALE GENOMIC DNA]</scope>
    <source>
        <strain evidence="4">JCM 11650</strain>
    </source>
</reference>
<dbReference type="Gene3D" id="3.30.1390.10">
    <property type="match status" value="1"/>
</dbReference>
<keyword evidence="3" id="KW-0689">Ribosomal protein</keyword>
<keyword evidence="1" id="KW-0175">Coiled coil</keyword>
<comment type="caution">
    <text evidence="3">The sequence shown here is derived from an EMBL/GenBank/DDBJ whole genome shotgun (WGS) entry which is preliminary data.</text>
</comment>
<evidence type="ECO:0000313" key="4">
    <source>
        <dbReference type="Proteomes" id="UP001597280"/>
    </source>
</evidence>
<proteinExistence type="predicted"/>
<name>A0ABW4PVV1_9MICO</name>
<evidence type="ECO:0000256" key="1">
    <source>
        <dbReference type="SAM" id="Coils"/>
    </source>
</evidence>
<feature type="domain" description="Large ribosomal subunit protein bL12 C-terminal" evidence="2">
    <location>
        <begin position="64"/>
        <end position="91"/>
    </location>
</feature>
<evidence type="ECO:0000259" key="2">
    <source>
        <dbReference type="Pfam" id="PF00542"/>
    </source>
</evidence>
<dbReference type="InterPro" id="IPR014719">
    <property type="entry name" value="Ribosomal_bL12_C/ClpS-like"/>
</dbReference>
<dbReference type="InterPro" id="IPR013823">
    <property type="entry name" value="Ribosomal_bL12_C"/>
</dbReference>
<gene>
    <name evidence="3" type="ORF">ACFSDA_05590</name>
</gene>
<feature type="coiled-coil region" evidence="1">
    <location>
        <begin position="8"/>
        <end position="35"/>
    </location>
</feature>
<keyword evidence="4" id="KW-1185">Reference proteome</keyword>
<dbReference type="Proteomes" id="UP001597280">
    <property type="component" value="Unassembled WGS sequence"/>
</dbReference>
<evidence type="ECO:0000313" key="3">
    <source>
        <dbReference type="EMBL" id="MFD1834548.1"/>
    </source>
</evidence>
<keyword evidence="3" id="KW-0687">Ribonucleoprotein</keyword>
<accession>A0ABW4PVV1</accession>
<organism evidence="3 4">
    <name type="scientific">Brachybacterium rhamnosum</name>
    <dbReference type="NCBI Taxonomy" id="173361"/>
    <lineage>
        <taxon>Bacteria</taxon>
        <taxon>Bacillati</taxon>
        <taxon>Actinomycetota</taxon>
        <taxon>Actinomycetes</taxon>
        <taxon>Micrococcales</taxon>
        <taxon>Dermabacteraceae</taxon>
        <taxon>Brachybacterium</taxon>
    </lineage>
</organism>
<dbReference type="RefSeq" id="WP_343903825.1">
    <property type="nucleotide sequence ID" value="NZ_BAAAIS010000002.1"/>
</dbReference>
<dbReference type="EMBL" id="JBHUFL010000002">
    <property type="protein sequence ID" value="MFD1834548.1"/>
    <property type="molecule type" value="Genomic_DNA"/>
</dbReference>
<dbReference type="Pfam" id="PF00542">
    <property type="entry name" value="Ribosomal_L12"/>
    <property type="match status" value="1"/>
</dbReference>
<protein>
    <submittedName>
        <fullName evidence="3">Ribosomal protein L7/L12</fullName>
    </submittedName>
</protein>